<evidence type="ECO:0000313" key="2">
    <source>
        <dbReference type="EMBL" id="MDF3835791.1"/>
    </source>
</evidence>
<dbReference type="PANTHER" id="PTHR43792">
    <property type="entry name" value="GNAT FAMILY, PUTATIVE (AFU_ORTHOLOGUE AFUA_3G00765)-RELATED-RELATED"/>
    <property type="match status" value="1"/>
</dbReference>
<dbReference type="InterPro" id="IPR051531">
    <property type="entry name" value="N-acetyltransferase"/>
</dbReference>
<dbReference type="PANTHER" id="PTHR43792:SF1">
    <property type="entry name" value="N-ACETYLTRANSFERASE DOMAIN-CONTAINING PROTEIN"/>
    <property type="match status" value="1"/>
</dbReference>
<reference evidence="2 3" key="1">
    <citation type="submission" date="2023-03" db="EMBL/GenBank/DDBJ databases">
        <title>Draft assemblies of triclosan tolerant bacteria isolated from returned activated sludge.</title>
        <authorList>
            <person name="Van Hamelsveld S."/>
        </authorList>
    </citation>
    <scope>NUCLEOTIDE SEQUENCE [LARGE SCALE GENOMIC DNA]</scope>
    <source>
        <strain evidence="2 3">GW210010_S58</strain>
    </source>
</reference>
<sequence>MPDQQACLAGAAGNEPLALETARLRLRQWRKADFAPFAALNADPLAMAHFPAPLDRAASDAMALRCQSLIAGRGWGFWAVERKPDGVFVGMVGLHEPAWTLPFSPCVEIGWRLAPAYWGQGYAMEAALAALRFGFERLALAEIVSFTALPNAPSRALMERLGMVADGTFEHPAVAQDSPLRLHWLYRLSSERWRGLYGDGGTP</sequence>
<evidence type="ECO:0000313" key="3">
    <source>
        <dbReference type="Proteomes" id="UP001216674"/>
    </source>
</evidence>
<organism evidence="2 3">
    <name type="scientific">Cupriavidus basilensis</name>
    <dbReference type="NCBI Taxonomy" id="68895"/>
    <lineage>
        <taxon>Bacteria</taxon>
        <taxon>Pseudomonadati</taxon>
        <taxon>Pseudomonadota</taxon>
        <taxon>Betaproteobacteria</taxon>
        <taxon>Burkholderiales</taxon>
        <taxon>Burkholderiaceae</taxon>
        <taxon>Cupriavidus</taxon>
    </lineage>
</organism>
<dbReference type="PROSITE" id="PS51186">
    <property type="entry name" value="GNAT"/>
    <property type="match status" value="1"/>
</dbReference>
<name>A0ABT6AT42_9BURK</name>
<dbReference type="SUPFAM" id="SSF55729">
    <property type="entry name" value="Acyl-CoA N-acyltransferases (Nat)"/>
    <property type="match status" value="1"/>
</dbReference>
<dbReference type="InterPro" id="IPR016181">
    <property type="entry name" value="Acyl_CoA_acyltransferase"/>
</dbReference>
<dbReference type="Proteomes" id="UP001216674">
    <property type="component" value="Unassembled WGS sequence"/>
</dbReference>
<accession>A0ABT6AT42</accession>
<protein>
    <submittedName>
        <fullName evidence="2">GNAT family N-acetyltransferase</fullName>
    </submittedName>
</protein>
<feature type="domain" description="N-acetyltransferase" evidence="1">
    <location>
        <begin position="24"/>
        <end position="191"/>
    </location>
</feature>
<gene>
    <name evidence="2" type="ORF">P3W85_22980</name>
</gene>
<evidence type="ECO:0000259" key="1">
    <source>
        <dbReference type="PROSITE" id="PS51186"/>
    </source>
</evidence>
<dbReference type="RefSeq" id="WP_051078555.1">
    <property type="nucleotide sequence ID" value="NZ_JARJLM010000385.1"/>
</dbReference>
<comment type="caution">
    <text evidence="2">The sequence shown here is derived from an EMBL/GenBank/DDBJ whole genome shotgun (WGS) entry which is preliminary data.</text>
</comment>
<dbReference type="Gene3D" id="3.40.630.30">
    <property type="match status" value="1"/>
</dbReference>
<dbReference type="Pfam" id="PF13302">
    <property type="entry name" value="Acetyltransf_3"/>
    <property type="match status" value="1"/>
</dbReference>
<dbReference type="EMBL" id="JARJLM010000385">
    <property type="protein sequence ID" value="MDF3835791.1"/>
    <property type="molecule type" value="Genomic_DNA"/>
</dbReference>
<dbReference type="InterPro" id="IPR000182">
    <property type="entry name" value="GNAT_dom"/>
</dbReference>
<proteinExistence type="predicted"/>
<keyword evidence="3" id="KW-1185">Reference proteome</keyword>